<name>A0A395GMJ9_9EURO</name>
<dbReference type="GeneID" id="37219256"/>
<evidence type="ECO:0000313" key="3">
    <source>
        <dbReference type="Proteomes" id="UP000249402"/>
    </source>
</evidence>
<sequence length="164" mass="18294">MPSASTHTTRSFPRQVSSITYTHTIDQQTPEDTTPPKPLSFNPIHKPPPAHLIHNKPHYTIPREARYPYSTRPCRPDPMRSSTLSRYSGFGAWGLGFGLRGIPLPPLPGPLTGTNQIRPIYASRYPLCIHIIDQSESAAPLVLCLSSPTHRTGNEDVVRSYEEK</sequence>
<dbReference type="RefSeq" id="XP_025570942.1">
    <property type="nucleotide sequence ID" value="XM_025714391.1"/>
</dbReference>
<dbReference type="Proteomes" id="UP000249402">
    <property type="component" value="Unassembled WGS sequence"/>
</dbReference>
<evidence type="ECO:0000313" key="2">
    <source>
        <dbReference type="EMBL" id="RAK96614.1"/>
    </source>
</evidence>
<proteinExistence type="predicted"/>
<keyword evidence="3" id="KW-1185">Reference proteome</keyword>
<organism evidence="2 3">
    <name type="scientific">Aspergillus ibericus CBS 121593</name>
    <dbReference type="NCBI Taxonomy" id="1448316"/>
    <lineage>
        <taxon>Eukaryota</taxon>
        <taxon>Fungi</taxon>
        <taxon>Dikarya</taxon>
        <taxon>Ascomycota</taxon>
        <taxon>Pezizomycotina</taxon>
        <taxon>Eurotiomycetes</taxon>
        <taxon>Eurotiomycetidae</taxon>
        <taxon>Eurotiales</taxon>
        <taxon>Aspergillaceae</taxon>
        <taxon>Aspergillus</taxon>
        <taxon>Aspergillus subgen. Circumdati</taxon>
    </lineage>
</organism>
<dbReference type="AlphaFoldDB" id="A0A395GMJ9"/>
<accession>A0A395GMJ9</accession>
<protein>
    <submittedName>
        <fullName evidence="2">Uncharacterized protein</fullName>
    </submittedName>
</protein>
<gene>
    <name evidence="2" type="ORF">BO80DRAFT_220055</name>
</gene>
<evidence type="ECO:0000256" key="1">
    <source>
        <dbReference type="SAM" id="MobiDB-lite"/>
    </source>
</evidence>
<feature type="region of interest" description="Disordered" evidence="1">
    <location>
        <begin position="25"/>
        <end position="47"/>
    </location>
</feature>
<dbReference type="VEuPathDB" id="FungiDB:BO80DRAFT_220055"/>
<reference evidence="2 3" key="1">
    <citation type="submission" date="2018-02" db="EMBL/GenBank/DDBJ databases">
        <title>The genomes of Aspergillus section Nigri reveals drivers in fungal speciation.</title>
        <authorList>
            <consortium name="DOE Joint Genome Institute"/>
            <person name="Vesth T.C."/>
            <person name="Nybo J."/>
            <person name="Theobald S."/>
            <person name="Brandl J."/>
            <person name="Frisvad J.C."/>
            <person name="Nielsen K.F."/>
            <person name="Lyhne E.K."/>
            <person name="Kogle M.E."/>
            <person name="Kuo A."/>
            <person name="Riley R."/>
            <person name="Clum A."/>
            <person name="Nolan M."/>
            <person name="Lipzen A."/>
            <person name="Salamov A."/>
            <person name="Henrissat B."/>
            <person name="Wiebenga A."/>
            <person name="De vries R.P."/>
            <person name="Grigoriev I.V."/>
            <person name="Mortensen U.H."/>
            <person name="Andersen M.R."/>
            <person name="Baker S.E."/>
        </authorList>
    </citation>
    <scope>NUCLEOTIDE SEQUENCE [LARGE SCALE GENOMIC DNA]</scope>
    <source>
        <strain evidence="2 3">CBS 121593</strain>
    </source>
</reference>
<dbReference type="EMBL" id="KZ824472">
    <property type="protein sequence ID" value="RAK96614.1"/>
    <property type="molecule type" value="Genomic_DNA"/>
</dbReference>